<dbReference type="Proteomes" id="UP001139648">
    <property type="component" value="Unassembled WGS sequence"/>
</dbReference>
<sequence>MSRLAAHPGRLVVFDNVEEVADVEPYLARLAHGHVLITTRRDIGWQHLDSTPVRLDLMSRSARTH</sequence>
<dbReference type="RefSeq" id="WP_253744706.1">
    <property type="nucleotide sequence ID" value="NZ_BAABKA010000026.1"/>
</dbReference>
<gene>
    <name evidence="1" type="ORF">HD597_004608</name>
</gene>
<evidence type="ECO:0000313" key="2">
    <source>
        <dbReference type="Proteomes" id="UP001139648"/>
    </source>
</evidence>
<proteinExistence type="predicted"/>
<accession>A0A9X2GMX8</accession>
<organism evidence="1 2">
    <name type="scientific">Nonomuraea thailandensis</name>
    <dbReference type="NCBI Taxonomy" id="1188745"/>
    <lineage>
        <taxon>Bacteria</taxon>
        <taxon>Bacillati</taxon>
        <taxon>Actinomycetota</taxon>
        <taxon>Actinomycetes</taxon>
        <taxon>Streptosporangiales</taxon>
        <taxon>Streptosporangiaceae</taxon>
        <taxon>Nonomuraea</taxon>
    </lineage>
</organism>
<dbReference type="AlphaFoldDB" id="A0A9X2GMX8"/>
<reference evidence="1" key="1">
    <citation type="submission" date="2022-06" db="EMBL/GenBank/DDBJ databases">
        <title>Sequencing the genomes of 1000 actinobacteria strains.</title>
        <authorList>
            <person name="Klenk H.-P."/>
        </authorList>
    </citation>
    <scope>NUCLEOTIDE SEQUENCE</scope>
    <source>
        <strain evidence="1">DSM 46694</strain>
    </source>
</reference>
<comment type="caution">
    <text evidence="1">The sequence shown here is derived from an EMBL/GenBank/DDBJ whole genome shotgun (WGS) entry which is preliminary data.</text>
</comment>
<name>A0A9X2GMX8_9ACTN</name>
<protein>
    <recommendedName>
        <fullName evidence="3">NB-ARC domain-containing protein</fullName>
    </recommendedName>
</protein>
<evidence type="ECO:0008006" key="3">
    <source>
        <dbReference type="Google" id="ProtNLM"/>
    </source>
</evidence>
<keyword evidence="2" id="KW-1185">Reference proteome</keyword>
<evidence type="ECO:0000313" key="1">
    <source>
        <dbReference type="EMBL" id="MCP2357588.1"/>
    </source>
</evidence>
<dbReference type="EMBL" id="JAMZEB010000002">
    <property type="protein sequence ID" value="MCP2357588.1"/>
    <property type="molecule type" value="Genomic_DNA"/>
</dbReference>